<dbReference type="InParanoid" id="A0A286UEW1"/>
<dbReference type="PANTHER" id="PTHR31084:SF3">
    <property type="entry name" value="ALPHA-FUCOSIDASE A"/>
    <property type="match status" value="1"/>
</dbReference>
<dbReference type="InterPro" id="IPR054363">
    <property type="entry name" value="GH95_cat"/>
</dbReference>
<dbReference type="InterPro" id="IPR049053">
    <property type="entry name" value="AFCA-like_C"/>
</dbReference>
<dbReference type="Pfam" id="PF22124">
    <property type="entry name" value="Glyco_hydro_95_cat"/>
    <property type="match status" value="1"/>
</dbReference>
<dbReference type="SUPFAM" id="SSF48208">
    <property type="entry name" value="Six-hairpin glycosidases"/>
    <property type="match status" value="1"/>
</dbReference>
<name>A0A286UEW1_9AGAM</name>
<dbReference type="InterPro" id="IPR016518">
    <property type="entry name" value="Alpha-L-fucosidase"/>
</dbReference>
<dbReference type="PANTHER" id="PTHR31084">
    <property type="entry name" value="ALPHA-L-FUCOSIDASE 2"/>
    <property type="match status" value="1"/>
</dbReference>
<proteinExistence type="predicted"/>
<dbReference type="OrthoDB" id="2848340at2759"/>
<gene>
    <name evidence="4" type="ORF">PNOK_0662900</name>
</gene>
<dbReference type="GO" id="GO:0005975">
    <property type="term" value="P:carbohydrate metabolic process"/>
    <property type="evidence" value="ECO:0007669"/>
    <property type="project" value="InterPro"/>
</dbReference>
<dbReference type="Gene3D" id="1.50.10.10">
    <property type="match status" value="1"/>
</dbReference>
<dbReference type="InterPro" id="IPR027414">
    <property type="entry name" value="GH95_N_dom"/>
</dbReference>
<evidence type="ECO:0000259" key="3">
    <source>
        <dbReference type="Pfam" id="PF22124"/>
    </source>
</evidence>
<dbReference type="Pfam" id="PF21307">
    <property type="entry name" value="Glyco_hydro_95_C"/>
    <property type="match status" value="1"/>
</dbReference>
<organism evidence="4 5">
    <name type="scientific">Pyrrhoderma noxium</name>
    <dbReference type="NCBI Taxonomy" id="2282107"/>
    <lineage>
        <taxon>Eukaryota</taxon>
        <taxon>Fungi</taxon>
        <taxon>Dikarya</taxon>
        <taxon>Basidiomycota</taxon>
        <taxon>Agaricomycotina</taxon>
        <taxon>Agaricomycetes</taxon>
        <taxon>Hymenochaetales</taxon>
        <taxon>Hymenochaetaceae</taxon>
        <taxon>Pyrrhoderma</taxon>
    </lineage>
</organism>
<feature type="domain" description="Alpha fucosidase A-like C-terminal" evidence="2">
    <location>
        <begin position="752"/>
        <end position="792"/>
    </location>
</feature>
<evidence type="ECO:0000259" key="1">
    <source>
        <dbReference type="Pfam" id="PF14498"/>
    </source>
</evidence>
<dbReference type="GO" id="GO:0004560">
    <property type="term" value="F:alpha-L-fucosidase activity"/>
    <property type="evidence" value="ECO:0007669"/>
    <property type="project" value="InterPro"/>
</dbReference>
<sequence length="831" mass="90974">MTQVPLSTNSFLGLANGPPPGFPSSGNGLWFNTIGTEWAYHYLPVGNGYLAAMMPGGTAQETTFLNIESLWSGGPFADPSYNGGNKQPYERDAMAEAMSSIRQTIFSTDGTVPNINSLTTSADNYGSYASAGYLYSTLSSTSNSINDYARFLDLDSGITTTTWKEENSTISRETFCSHPSRACVQKTATSVSDGLNQTYAFGSVLNMPTPNVTCLGNSTLRLNGLVADPGMTFEVLGTVVVPSGGSASCKSVPNLDTSGNTVNATITVTNTSSAYIVWVGGTNYDLSAGDAAHNFTFRGPDPHQELQTILSNAVKQSYEEQLATHKADYQATLHKEFSLDLGQKPNLMSPTNEIKANYAIDKGNAYLEWVAFNFGRHLLASSARGLLPTNLQGKWARDADSPWGADYHADMNFQMFYWAAEVTRMNVTQSLWDFLEKTWAPRGEYTAQVLYNISRGWVGHDEIFGHTGMKPDDSQAMWADYPESNAWMMVHVWDHFDFTNDISWWKSQGYPLLKGVASFHLEKLISDEYFKDGSLVVAPCNSPEQAPITLACAHAQQLIWQLLNAVEKGAEAAGERDKKFLDEVHTKLSQMDKGIRVGSWGQLQEWKIDLDSETDTHRHLSHLVGLYPGYAIANFDPSIQTANYTREEVLAAAEISLIHRGNGTGPDADSGWEKVWRAACWAQLGNASEFYHELTYMIQDDLAPNLLSIYDPGQTGSSPIFQIDANLGYPAAVMNAIIQAPDTANYDIPLNVTLLPSLPSTWSSGSVTGAPVRGGLSVDMIWANSRPTKVVFNVDIDVPSREVHLFYEGQLKATFNTATVGSSRTIVLTNF</sequence>
<reference evidence="4 5" key="1">
    <citation type="journal article" date="2017" name="Mol. Ecol.">
        <title>Comparative and population genomic landscape of Phellinus noxius: A hypervariable fungus causing root rot in trees.</title>
        <authorList>
            <person name="Chung C.L."/>
            <person name="Lee T.J."/>
            <person name="Akiba M."/>
            <person name="Lee H.H."/>
            <person name="Kuo T.H."/>
            <person name="Liu D."/>
            <person name="Ke H.M."/>
            <person name="Yokoi T."/>
            <person name="Roa M.B."/>
            <person name="Lu M.J."/>
            <person name="Chang Y.Y."/>
            <person name="Ann P.J."/>
            <person name="Tsai J.N."/>
            <person name="Chen C.Y."/>
            <person name="Tzean S.S."/>
            <person name="Ota Y."/>
            <person name="Hattori T."/>
            <person name="Sahashi N."/>
            <person name="Liou R.F."/>
            <person name="Kikuchi T."/>
            <person name="Tsai I.J."/>
        </authorList>
    </citation>
    <scope>NUCLEOTIDE SEQUENCE [LARGE SCALE GENOMIC DNA]</scope>
    <source>
        <strain evidence="4 5">FFPRI411160</strain>
    </source>
</reference>
<evidence type="ECO:0000313" key="4">
    <source>
        <dbReference type="EMBL" id="PAV18143.1"/>
    </source>
</evidence>
<evidence type="ECO:0000259" key="2">
    <source>
        <dbReference type="Pfam" id="PF21307"/>
    </source>
</evidence>
<dbReference type="Proteomes" id="UP000217199">
    <property type="component" value="Unassembled WGS sequence"/>
</dbReference>
<dbReference type="PIRSF" id="PIRSF007663">
    <property type="entry name" value="UCP007663"/>
    <property type="match status" value="1"/>
</dbReference>
<dbReference type="Pfam" id="PF14498">
    <property type="entry name" value="Glyco_hyd_65N_2"/>
    <property type="match status" value="1"/>
</dbReference>
<accession>A0A286UEW1</accession>
<keyword evidence="5" id="KW-1185">Reference proteome</keyword>
<dbReference type="InterPro" id="IPR008928">
    <property type="entry name" value="6-hairpin_glycosidase_sf"/>
</dbReference>
<comment type="caution">
    <text evidence="4">The sequence shown here is derived from an EMBL/GenBank/DDBJ whole genome shotgun (WGS) entry which is preliminary data.</text>
</comment>
<feature type="domain" description="Glycosyl hydrolase family 95 N-terminal" evidence="1">
    <location>
        <begin position="29"/>
        <end position="285"/>
    </location>
</feature>
<feature type="domain" description="Glycosyl hydrolase family 95 catalytic" evidence="3">
    <location>
        <begin position="317"/>
        <end position="735"/>
    </location>
</feature>
<dbReference type="AlphaFoldDB" id="A0A286UEW1"/>
<dbReference type="STRING" id="2282107.A0A286UEW1"/>
<dbReference type="InterPro" id="IPR012341">
    <property type="entry name" value="6hp_glycosidase-like_sf"/>
</dbReference>
<dbReference type="EMBL" id="NBII01000006">
    <property type="protein sequence ID" value="PAV18143.1"/>
    <property type="molecule type" value="Genomic_DNA"/>
</dbReference>
<evidence type="ECO:0000313" key="5">
    <source>
        <dbReference type="Proteomes" id="UP000217199"/>
    </source>
</evidence>
<protein>
    <submittedName>
        <fullName evidence="4">Glycoside hydrolase family 95</fullName>
    </submittedName>
</protein>
<keyword evidence="4" id="KW-0378">Hydrolase</keyword>